<dbReference type="AlphaFoldDB" id="A0A3P1BTT3"/>
<dbReference type="OrthoDB" id="949201at2"/>
<evidence type="ECO:0000313" key="2">
    <source>
        <dbReference type="EMBL" id="RRB04530.1"/>
    </source>
</evidence>
<name>A0A3P1BTT3_9BACT</name>
<sequence>MTLTTDQLRAIDRHLRKDNWLLNEDLIAELADHYANAIEERMANDIPFDLALLDIHKGFGGRKGLLKMEEDYYTNQSRGYFRHFKSILGSYFRFPRLSLTVFVAIAFYLLNTTYPLFLKSIYLGGVFLVILLMSYVLAFRQLAYWHKSGVGRMALQGVNSALFIGYYSQLFLPEKLIQGFHPVFTTLICMVFFLYDMSTLELFMKYTKKRIKTA</sequence>
<keyword evidence="1" id="KW-0812">Transmembrane</keyword>
<organism evidence="2 3">
    <name type="scientific">Larkinella rosea</name>
    <dbReference type="NCBI Taxonomy" id="2025312"/>
    <lineage>
        <taxon>Bacteria</taxon>
        <taxon>Pseudomonadati</taxon>
        <taxon>Bacteroidota</taxon>
        <taxon>Cytophagia</taxon>
        <taxon>Cytophagales</taxon>
        <taxon>Spirosomataceae</taxon>
        <taxon>Larkinella</taxon>
    </lineage>
</organism>
<evidence type="ECO:0000313" key="3">
    <source>
        <dbReference type="Proteomes" id="UP000271925"/>
    </source>
</evidence>
<feature type="transmembrane region" description="Helical" evidence="1">
    <location>
        <begin position="91"/>
        <end position="110"/>
    </location>
</feature>
<dbReference type="Proteomes" id="UP000271925">
    <property type="component" value="Unassembled WGS sequence"/>
</dbReference>
<evidence type="ECO:0000256" key="1">
    <source>
        <dbReference type="SAM" id="Phobius"/>
    </source>
</evidence>
<keyword evidence="3" id="KW-1185">Reference proteome</keyword>
<reference evidence="2 3" key="1">
    <citation type="submission" date="2018-11" db="EMBL/GenBank/DDBJ databases">
        <authorList>
            <person name="Zhou Z."/>
            <person name="Wang G."/>
        </authorList>
    </citation>
    <scope>NUCLEOTIDE SEQUENCE [LARGE SCALE GENOMIC DNA]</scope>
    <source>
        <strain evidence="2 3">KCTC52004</strain>
    </source>
</reference>
<keyword evidence="1" id="KW-1133">Transmembrane helix</keyword>
<comment type="caution">
    <text evidence="2">The sequence shown here is derived from an EMBL/GenBank/DDBJ whole genome shotgun (WGS) entry which is preliminary data.</text>
</comment>
<dbReference type="EMBL" id="RQJO01000008">
    <property type="protein sequence ID" value="RRB04530.1"/>
    <property type="molecule type" value="Genomic_DNA"/>
</dbReference>
<gene>
    <name evidence="2" type="ORF">EHT25_13630</name>
</gene>
<protein>
    <submittedName>
        <fullName evidence="2">Uncharacterized protein</fullName>
    </submittedName>
</protein>
<feature type="transmembrane region" description="Helical" evidence="1">
    <location>
        <begin position="116"/>
        <end position="138"/>
    </location>
</feature>
<accession>A0A3P1BTT3</accession>
<feature type="transmembrane region" description="Helical" evidence="1">
    <location>
        <begin position="150"/>
        <end position="168"/>
    </location>
</feature>
<keyword evidence="1" id="KW-0472">Membrane</keyword>
<dbReference type="RefSeq" id="WP_124875345.1">
    <property type="nucleotide sequence ID" value="NZ_RQJO01000008.1"/>
</dbReference>
<proteinExistence type="predicted"/>
<feature type="transmembrane region" description="Helical" evidence="1">
    <location>
        <begin position="180"/>
        <end position="203"/>
    </location>
</feature>